<evidence type="ECO:0000256" key="4">
    <source>
        <dbReference type="ARBA" id="ARBA00022729"/>
    </source>
</evidence>
<dbReference type="Pfam" id="PF00657">
    <property type="entry name" value="Lipase_GDSL"/>
    <property type="match status" value="1"/>
</dbReference>
<dbReference type="PANTHER" id="PTHR45650:SF4">
    <property type="entry name" value="GDSL-LIKE LIPASE_ACYLHYDROLASE FAMILY PROTEIN, EXPRESSED"/>
    <property type="match status" value="1"/>
</dbReference>
<evidence type="ECO:0000256" key="5">
    <source>
        <dbReference type="ARBA" id="ARBA00022801"/>
    </source>
</evidence>
<keyword evidence="10" id="KW-1185">Reference proteome</keyword>
<comment type="caution">
    <text evidence="9">The sequence shown here is derived from an EMBL/GenBank/DDBJ whole genome shotgun (WGS) entry which is preliminary data.</text>
</comment>
<dbReference type="CDD" id="cd01837">
    <property type="entry name" value="SGNH_plant_lipase_like"/>
    <property type="match status" value="1"/>
</dbReference>
<evidence type="ECO:0000256" key="2">
    <source>
        <dbReference type="ARBA" id="ARBA00008668"/>
    </source>
</evidence>
<dbReference type="InterPro" id="IPR051238">
    <property type="entry name" value="GDSL_esterase/lipase"/>
</dbReference>
<dbReference type="EMBL" id="JBEDUW010000004">
    <property type="protein sequence ID" value="KAK9933984.1"/>
    <property type="molecule type" value="Genomic_DNA"/>
</dbReference>
<dbReference type="Gene3D" id="3.40.50.1110">
    <property type="entry name" value="SGNH hydrolase"/>
    <property type="match status" value="1"/>
</dbReference>
<keyword evidence="7" id="KW-0443">Lipid metabolism</keyword>
<proteinExistence type="inferred from homology"/>
<sequence>MGGLSSDRRFILGIIFALWRICLAKETPANFVFGDSLVEAGNNNYIVTLSKADYPPNGIDFGKPTGRYTNGRTIIDIIGQNLGFKGFTPPYLAPTTAGPVILKGANYASGGGGILNETGKIFVGRINMDAQIDNFANTRQDIISSIGLPAALQLLRRALFSVTIGSNDFINNYLAPVISEAERKSIPPETFVGILISRLRLQLTRLYKLDARKMVVVNVGPIGCIPYQREVNLADPDSCVEFPNQLAQSFNAKLRTLVTTLNTNLPGAEFVYADVYRIVEDIIENHTSYGFENTNSACCRVAGRYGGLIPCGPQPSKVCMDRSKYVFWDPYHPSDASNMIIARRLLYGDLSDISPMNVVQLLQSS</sequence>
<feature type="signal peptide" evidence="8">
    <location>
        <begin position="1"/>
        <end position="24"/>
    </location>
</feature>
<evidence type="ECO:0000313" key="10">
    <source>
        <dbReference type="Proteomes" id="UP001457282"/>
    </source>
</evidence>
<keyword evidence="3" id="KW-0964">Secreted</keyword>
<dbReference type="GO" id="GO:0016042">
    <property type="term" value="P:lipid catabolic process"/>
    <property type="evidence" value="ECO:0007669"/>
    <property type="project" value="UniProtKB-KW"/>
</dbReference>
<dbReference type="GO" id="GO:0005576">
    <property type="term" value="C:extracellular region"/>
    <property type="evidence" value="ECO:0007669"/>
    <property type="project" value="UniProtKB-SubCell"/>
</dbReference>
<reference evidence="9 10" key="1">
    <citation type="journal article" date="2023" name="G3 (Bethesda)">
        <title>A chromosome-length genome assembly and annotation of blackberry (Rubus argutus, cv. 'Hillquist').</title>
        <authorList>
            <person name="Bruna T."/>
            <person name="Aryal R."/>
            <person name="Dudchenko O."/>
            <person name="Sargent D.J."/>
            <person name="Mead D."/>
            <person name="Buti M."/>
            <person name="Cavallini A."/>
            <person name="Hytonen T."/>
            <person name="Andres J."/>
            <person name="Pham M."/>
            <person name="Weisz D."/>
            <person name="Mascagni F."/>
            <person name="Usai G."/>
            <person name="Natali L."/>
            <person name="Bassil N."/>
            <person name="Fernandez G.E."/>
            <person name="Lomsadze A."/>
            <person name="Armour M."/>
            <person name="Olukolu B."/>
            <person name="Poorten T."/>
            <person name="Britton C."/>
            <person name="Davik J."/>
            <person name="Ashrafi H."/>
            <person name="Aiden E.L."/>
            <person name="Borodovsky M."/>
            <person name="Worthington M."/>
        </authorList>
    </citation>
    <scope>NUCLEOTIDE SEQUENCE [LARGE SCALE GENOMIC DNA]</scope>
    <source>
        <strain evidence="9">PI 553951</strain>
    </source>
</reference>
<dbReference type="AlphaFoldDB" id="A0AAW1XCC4"/>
<gene>
    <name evidence="9" type="ORF">M0R45_021152</name>
</gene>
<accession>A0AAW1XCC4</accession>
<evidence type="ECO:0000256" key="1">
    <source>
        <dbReference type="ARBA" id="ARBA00004613"/>
    </source>
</evidence>
<dbReference type="GO" id="GO:0016788">
    <property type="term" value="F:hydrolase activity, acting on ester bonds"/>
    <property type="evidence" value="ECO:0007669"/>
    <property type="project" value="InterPro"/>
</dbReference>
<comment type="similarity">
    <text evidence="2">Belongs to the 'GDSL' lipolytic enzyme family.</text>
</comment>
<dbReference type="PANTHER" id="PTHR45650">
    <property type="entry name" value="GDSL-LIKE LIPASE/ACYLHYDROLASE-RELATED"/>
    <property type="match status" value="1"/>
</dbReference>
<dbReference type="SUPFAM" id="SSF52266">
    <property type="entry name" value="SGNH hydrolase"/>
    <property type="match status" value="1"/>
</dbReference>
<keyword evidence="5" id="KW-0378">Hydrolase</keyword>
<keyword evidence="6" id="KW-0442">Lipid degradation</keyword>
<evidence type="ECO:0000256" key="7">
    <source>
        <dbReference type="ARBA" id="ARBA00023098"/>
    </source>
</evidence>
<evidence type="ECO:0000256" key="3">
    <source>
        <dbReference type="ARBA" id="ARBA00022525"/>
    </source>
</evidence>
<feature type="chain" id="PRO_5043318216" evidence="8">
    <location>
        <begin position="25"/>
        <end position="365"/>
    </location>
</feature>
<protein>
    <submittedName>
        <fullName evidence="9">Uncharacterized protein</fullName>
    </submittedName>
</protein>
<comment type="subcellular location">
    <subcellularLocation>
        <location evidence="1">Secreted</location>
    </subcellularLocation>
</comment>
<name>A0AAW1XCC4_RUBAR</name>
<dbReference type="Proteomes" id="UP001457282">
    <property type="component" value="Unassembled WGS sequence"/>
</dbReference>
<dbReference type="InterPro" id="IPR001087">
    <property type="entry name" value="GDSL"/>
</dbReference>
<evidence type="ECO:0000256" key="8">
    <source>
        <dbReference type="SAM" id="SignalP"/>
    </source>
</evidence>
<evidence type="ECO:0000313" key="9">
    <source>
        <dbReference type="EMBL" id="KAK9933984.1"/>
    </source>
</evidence>
<evidence type="ECO:0000256" key="6">
    <source>
        <dbReference type="ARBA" id="ARBA00022963"/>
    </source>
</evidence>
<organism evidence="9 10">
    <name type="scientific">Rubus argutus</name>
    <name type="common">Southern blackberry</name>
    <dbReference type="NCBI Taxonomy" id="59490"/>
    <lineage>
        <taxon>Eukaryota</taxon>
        <taxon>Viridiplantae</taxon>
        <taxon>Streptophyta</taxon>
        <taxon>Embryophyta</taxon>
        <taxon>Tracheophyta</taxon>
        <taxon>Spermatophyta</taxon>
        <taxon>Magnoliopsida</taxon>
        <taxon>eudicotyledons</taxon>
        <taxon>Gunneridae</taxon>
        <taxon>Pentapetalae</taxon>
        <taxon>rosids</taxon>
        <taxon>fabids</taxon>
        <taxon>Rosales</taxon>
        <taxon>Rosaceae</taxon>
        <taxon>Rosoideae</taxon>
        <taxon>Rosoideae incertae sedis</taxon>
        <taxon>Rubus</taxon>
    </lineage>
</organism>
<keyword evidence="4 8" id="KW-0732">Signal</keyword>
<dbReference type="InterPro" id="IPR036514">
    <property type="entry name" value="SGNH_hydro_sf"/>
</dbReference>
<dbReference type="InterPro" id="IPR035669">
    <property type="entry name" value="SGNH_plant_lipase-like"/>
</dbReference>